<protein>
    <recommendedName>
        <fullName evidence="4">Exostosin GT47 domain-containing protein</fullName>
    </recommendedName>
</protein>
<sequence length="510" mass="57288">MSQLYSVPDVFGLRVDDLEDSEEGEEQPLVGSEPNKPKVNRVDDDDDVTTVDEWLNGCLRNTCFLLAGMFCGVVVLAAVLDTGGLELTQLSLSGKHSSAATSTTAVNLGNLRASETLSASATPIPKATLPELPEFRPGRLDLVSAGEYRYPYDPGQGAFNAKAMECLRQTTPELERLEYPDDAEEHFEELNRTMSKFTKGVKPLCGKISAGFCGPWLENHWIGHFSTLWRNRKNGTRLRDLFGPYIPILFPFLDIYIPNFYRYPKGQLETLNRTMRPNVLYLAVSQCDDGIFGHSPKRDLVKFRQTDFPNMLVMSAGGYGHVPLPLFKQEEDPVPAAPIMDRTYAASFMGSLDHGPKGLRIGMKKNSEDWGKARGKQVRIGRGTDWKEVMGNTSLNLSPRGFGRNSYRTVELFQMGLIPIYVHDKVPWLFYKDLWIEEKIGFFSTAEALGRTLDHAFSDIPKLLEMERRIRAMRETHFTPLGILDQISKFMTERDGGGDLRCQALPDSVL</sequence>
<comment type="caution">
    <text evidence="2">The sequence shown here is derived from an EMBL/GenBank/DDBJ whole genome shotgun (WGS) entry which is preliminary data.</text>
</comment>
<feature type="compositionally biased region" description="Acidic residues" evidence="1">
    <location>
        <begin position="17"/>
        <end position="26"/>
    </location>
</feature>
<evidence type="ECO:0008006" key="4">
    <source>
        <dbReference type="Google" id="ProtNLM"/>
    </source>
</evidence>
<keyword evidence="3" id="KW-1185">Reference proteome</keyword>
<feature type="region of interest" description="Disordered" evidence="1">
    <location>
        <begin position="16"/>
        <end position="44"/>
    </location>
</feature>
<organism evidence="2 3">
    <name type="scientific">Symbiodinium natans</name>
    <dbReference type="NCBI Taxonomy" id="878477"/>
    <lineage>
        <taxon>Eukaryota</taxon>
        <taxon>Sar</taxon>
        <taxon>Alveolata</taxon>
        <taxon>Dinophyceae</taxon>
        <taxon>Suessiales</taxon>
        <taxon>Symbiodiniaceae</taxon>
        <taxon>Symbiodinium</taxon>
    </lineage>
</organism>
<reference evidence="2" key="1">
    <citation type="submission" date="2021-02" db="EMBL/GenBank/DDBJ databases">
        <authorList>
            <person name="Dougan E. K."/>
            <person name="Rhodes N."/>
            <person name="Thang M."/>
            <person name="Chan C."/>
        </authorList>
    </citation>
    <scope>NUCLEOTIDE SEQUENCE</scope>
</reference>
<name>A0A812Q0B2_9DINO</name>
<evidence type="ECO:0000313" key="2">
    <source>
        <dbReference type="EMBL" id="CAE7360675.1"/>
    </source>
</evidence>
<proteinExistence type="predicted"/>
<dbReference type="EMBL" id="CAJNDS010002177">
    <property type="protein sequence ID" value="CAE7360675.1"/>
    <property type="molecule type" value="Genomic_DNA"/>
</dbReference>
<dbReference type="AlphaFoldDB" id="A0A812Q0B2"/>
<dbReference type="OrthoDB" id="1924787at2759"/>
<evidence type="ECO:0000256" key="1">
    <source>
        <dbReference type="SAM" id="MobiDB-lite"/>
    </source>
</evidence>
<dbReference type="Proteomes" id="UP000604046">
    <property type="component" value="Unassembled WGS sequence"/>
</dbReference>
<accession>A0A812Q0B2</accession>
<gene>
    <name evidence="2" type="ORF">SNAT2548_LOCUS19378</name>
</gene>
<evidence type="ECO:0000313" key="3">
    <source>
        <dbReference type="Proteomes" id="UP000604046"/>
    </source>
</evidence>